<dbReference type="PANTHER" id="PTHR43649:SF34">
    <property type="entry name" value="ABC TRANSPORTER PERIPLASMIC-BINDING PROTEIN YCJN-RELATED"/>
    <property type="match status" value="1"/>
</dbReference>
<accession>A0ABV5BED4</accession>
<dbReference type="Pfam" id="PF13416">
    <property type="entry name" value="SBP_bac_8"/>
    <property type="match status" value="1"/>
</dbReference>
<dbReference type="SUPFAM" id="SSF53850">
    <property type="entry name" value="Periplasmic binding protein-like II"/>
    <property type="match status" value="1"/>
</dbReference>
<keyword evidence="6" id="KW-1185">Reference proteome</keyword>
<protein>
    <submittedName>
        <fullName evidence="5">ABC transporter substrate-binding protein</fullName>
    </submittedName>
</protein>
<evidence type="ECO:0000256" key="4">
    <source>
        <dbReference type="SAM" id="SignalP"/>
    </source>
</evidence>
<dbReference type="RefSeq" id="WP_375527793.1">
    <property type="nucleotide sequence ID" value="NZ_JBHILM010000035.1"/>
</dbReference>
<comment type="similarity">
    <text evidence="1">Belongs to the bacterial solute-binding protein 1 family.</text>
</comment>
<dbReference type="EMBL" id="JBHILM010000035">
    <property type="protein sequence ID" value="MFB5684073.1"/>
    <property type="molecule type" value="Genomic_DNA"/>
</dbReference>
<reference evidence="5 6" key="1">
    <citation type="submission" date="2024-09" db="EMBL/GenBank/DDBJ databases">
        <authorList>
            <person name="Ruan L."/>
        </authorList>
    </citation>
    <scope>NUCLEOTIDE SEQUENCE [LARGE SCALE GENOMIC DNA]</scope>
    <source>
        <strain evidence="5 6">D33</strain>
    </source>
</reference>
<organism evidence="5 6">
    <name type="scientific">Paenibacillus terreus</name>
    <dbReference type="NCBI Taxonomy" id="1387834"/>
    <lineage>
        <taxon>Bacteria</taxon>
        <taxon>Bacillati</taxon>
        <taxon>Bacillota</taxon>
        <taxon>Bacilli</taxon>
        <taxon>Bacillales</taxon>
        <taxon>Paenibacillaceae</taxon>
        <taxon>Paenibacillus</taxon>
    </lineage>
</organism>
<keyword evidence="3 4" id="KW-0732">Signal</keyword>
<proteinExistence type="inferred from homology"/>
<dbReference type="PANTHER" id="PTHR43649">
    <property type="entry name" value="ARABINOSE-BINDING PROTEIN-RELATED"/>
    <property type="match status" value="1"/>
</dbReference>
<name>A0ABV5BED4_9BACL</name>
<evidence type="ECO:0000256" key="2">
    <source>
        <dbReference type="ARBA" id="ARBA00022448"/>
    </source>
</evidence>
<evidence type="ECO:0000313" key="6">
    <source>
        <dbReference type="Proteomes" id="UP001580407"/>
    </source>
</evidence>
<keyword evidence="2" id="KW-0813">Transport</keyword>
<evidence type="ECO:0000256" key="1">
    <source>
        <dbReference type="ARBA" id="ARBA00008520"/>
    </source>
</evidence>
<comment type="caution">
    <text evidence="5">The sequence shown here is derived from an EMBL/GenBank/DDBJ whole genome shotgun (WGS) entry which is preliminary data.</text>
</comment>
<dbReference type="Gene3D" id="3.40.190.10">
    <property type="entry name" value="Periplasmic binding protein-like II"/>
    <property type="match status" value="2"/>
</dbReference>
<dbReference type="InterPro" id="IPR006059">
    <property type="entry name" value="SBP"/>
</dbReference>
<dbReference type="Proteomes" id="UP001580407">
    <property type="component" value="Unassembled WGS sequence"/>
</dbReference>
<feature type="signal peptide" evidence="4">
    <location>
        <begin position="1"/>
        <end position="20"/>
    </location>
</feature>
<feature type="chain" id="PRO_5045140013" evidence="4">
    <location>
        <begin position="21"/>
        <end position="442"/>
    </location>
</feature>
<dbReference type="InterPro" id="IPR050490">
    <property type="entry name" value="Bact_solute-bd_prot1"/>
</dbReference>
<gene>
    <name evidence="5" type="ORF">ACE3NQ_24475</name>
</gene>
<evidence type="ECO:0000313" key="5">
    <source>
        <dbReference type="EMBL" id="MFB5684073.1"/>
    </source>
</evidence>
<evidence type="ECO:0000256" key="3">
    <source>
        <dbReference type="ARBA" id="ARBA00022729"/>
    </source>
</evidence>
<dbReference type="PROSITE" id="PS51257">
    <property type="entry name" value="PROKAR_LIPOPROTEIN"/>
    <property type="match status" value="1"/>
</dbReference>
<sequence>MKKLLAVIGTALLAFGLAGCSGSENYSSSGNKSAEPAKAGSPTEISILIGKSEIISQFEEMVEHYNTSQNQVKVSIISLGNQNAFDKMTTLYASNNAPTIMMMGSEYESMHDKLLDLSDQPWVSHAMKGSLDYVTDGSKIKGIPVSVEAFGLIYNKKVLDQASGGDFNPASVKTQDELKSLMDKITSSGAAEGAIHVSPMDWSLGAHYTNILFADQSSDRDQRHKFIEDLKNGTVKLSENEVFSGWVNTFDLMKAYNINKSAPLSPVYDDGPIALATGQVGLWFMGNWAYPQIQELDPEGQYGFLPVPISNNAEDYGNSQISVGVPSYWVIDAEQSTTDQQKAAKEFLNWMISSKEGQDYYVNKLNFLPVFDNFTAEPADSLSQSVLSYMKSGNTLEWMNTYYPADAFPAMGTSMQKYLAGVINKSDLAKEFEEYWIKKKSN</sequence>